<dbReference type="OrthoDB" id="9815691at2"/>
<evidence type="ECO:0000256" key="8">
    <source>
        <dbReference type="SAM" id="Phobius"/>
    </source>
</evidence>
<dbReference type="InterPro" id="IPR050297">
    <property type="entry name" value="LipidA_mod_glycosyltrf_83"/>
</dbReference>
<feature type="transmembrane region" description="Helical" evidence="8">
    <location>
        <begin position="162"/>
        <end position="185"/>
    </location>
</feature>
<dbReference type="AlphaFoldDB" id="A0A1M7XVF5"/>
<dbReference type="Pfam" id="PF13231">
    <property type="entry name" value="PMT_2"/>
    <property type="match status" value="1"/>
</dbReference>
<keyword evidence="7 8" id="KW-0472">Membrane</keyword>
<dbReference type="GO" id="GO:0010041">
    <property type="term" value="P:response to iron(III) ion"/>
    <property type="evidence" value="ECO:0007669"/>
    <property type="project" value="TreeGrafter"/>
</dbReference>
<dbReference type="GO" id="GO:0009103">
    <property type="term" value="P:lipopolysaccharide biosynthetic process"/>
    <property type="evidence" value="ECO:0007669"/>
    <property type="project" value="UniProtKB-ARBA"/>
</dbReference>
<feature type="transmembrane region" description="Helical" evidence="8">
    <location>
        <begin position="400"/>
        <end position="422"/>
    </location>
</feature>
<feature type="transmembrane region" description="Helical" evidence="8">
    <location>
        <begin position="346"/>
        <end position="367"/>
    </location>
</feature>
<evidence type="ECO:0000313" key="10">
    <source>
        <dbReference type="EMBL" id="SHO42550.1"/>
    </source>
</evidence>
<proteinExistence type="predicted"/>
<dbReference type="PANTHER" id="PTHR33908">
    <property type="entry name" value="MANNOSYLTRANSFERASE YKCB-RELATED"/>
    <property type="match status" value="1"/>
</dbReference>
<dbReference type="GO" id="GO:0005886">
    <property type="term" value="C:plasma membrane"/>
    <property type="evidence" value="ECO:0007669"/>
    <property type="project" value="UniProtKB-SubCell"/>
</dbReference>
<evidence type="ECO:0000256" key="4">
    <source>
        <dbReference type="ARBA" id="ARBA00022679"/>
    </source>
</evidence>
<keyword evidence="11" id="KW-1185">Reference proteome</keyword>
<dbReference type="RefSeq" id="WP_073611409.1">
    <property type="nucleotide sequence ID" value="NZ_FRFE01000001.1"/>
</dbReference>
<name>A0A1M7XVF5_9BACT</name>
<feature type="transmembrane region" description="Helical" evidence="8">
    <location>
        <begin position="292"/>
        <end position="311"/>
    </location>
</feature>
<feature type="transmembrane region" description="Helical" evidence="8">
    <location>
        <begin position="373"/>
        <end position="393"/>
    </location>
</feature>
<keyword evidence="2" id="KW-1003">Cell membrane</keyword>
<keyword evidence="6 8" id="KW-1133">Transmembrane helix</keyword>
<keyword evidence="3 10" id="KW-0328">Glycosyltransferase</keyword>
<dbReference type="InterPro" id="IPR038731">
    <property type="entry name" value="RgtA/B/C-like"/>
</dbReference>
<evidence type="ECO:0000256" key="7">
    <source>
        <dbReference type="ARBA" id="ARBA00023136"/>
    </source>
</evidence>
<sequence length="541" mass="60452">MKAQDVTQWSWLPLAMALIAVAVLTRPAMPIDETRYLSVAWEMWQSGDYLVPHTNGLPYSHKPPLLFWLINFGWWLWDVQEWSARLTAPFCGLVALFLSRNLAGSLFPQFREVQKVTPFILLGMLCWAILASLTMFDTLMSCMALLGYLIAYRGATGTLKRWWLFMGLAIGGGVLAKGPIILVYVMPALLLAPWWTKTLAVSWKRWYGELLLAFVIGSIVALSWALPAAWAGGEEYGHTLLFGQTAGRMVKAFDHQRPMYYYPLILPLVFFPWSCWMPMWRGFWRADKKNEGTRFLVSILLPAFIILSLVSAKQVHYLLPLLPAAAILIALGAVQQVEGNRFDRIFFFSICGLITAAITVLPFLPIHGSSARFISQLPFWLGLCPLIAGLAFIKPGQKQFAVSTTRMTIAMALFFLMVHIGLSGPIHANYSFSGVSKAVADLDQQNQRVAVYPGKLDDQFHFAARLTKPVIPLYGQAISTIATTAPDAALLFNFKPAKLPELPEGVMAEPYKGGWLLLFQPGVTTENAVFLADLLKRKEDK</sequence>
<feature type="domain" description="Glycosyltransferase RgtA/B/C/D-like" evidence="9">
    <location>
        <begin position="61"/>
        <end position="217"/>
    </location>
</feature>
<reference evidence="10 11" key="1">
    <citation type="submission" date="2016-12" db="EMBL/GenBank/DDBJ databases">
        <authorList>
            <person name="Song W.-J."/>
            <person name="Kurnit D.M."/>
        </authorList>
    </citation>
    <scope>NUCLEOTIDE SEQUENCE [LARGE SCALE GENOMIC DNA]</scope>
    <source>
        <strain evidence="10 11">DSM 18488</strain>
    </source>
</reference>
<evidence type="ECO:0000256" key="5">
    <source>
        <dbReference type="ARBA" id="ARBA00022692"/>
    </source>
</evidence>
<gene>
    <name evidence="10" type="ORF">SAMN02745220_00016</name>
</gene>
<feature type="transmembrane region" description="Helical" evidence="8">
    <location>
        <begin position="317"/>
        <end position="334"/>
    </location>
</feature>
<evidence type="ECO:0000313" key="11">
    <source>
        <dbReference type="Proteomes" id="UP000184603"/>
    </source>
</evidence>
<protein>
    <submittedName>
        <fullName evidence="10">Dolichyl-phosphate-mannose-protein mannosyltransferase</fullName>
    </submittedName>
</protein>
<keyword evidence="5 8" id="KW-0812">Transmembrane</keyword>
<keyword evidence="4 10" id="KW-0808">Transferase</keyword>
<dbReference type="PANTHER" id="PTHR33908:SF3">
    <property type="entry name" value="UNDECAPRENYL PHOSPHATE-ALPHA-4-AMINO-4-DEOXY-L-ARABINOSE ARABINOSYL TRANSFERASE"/>
    <property type="match status" value="1"/>
</dbReference>
<comment type="subcellular location">
    <subcellularLocation>
        <location evidence="1">Cell membrane</location>
        <topology evidence="1">Multi-pass membrane protein</topology>
    </subcellularLocation>
</comment>
<organism evidence="10 11">
    <name type="scientific">Desulfopila aestuarii DSM 18488</name>
    <dbReference type="NCBI Taxonomy" id="1121416"/>
    <lineage>
        <taxon>Bacteria</taxon>
        <taxon>Pseudomonadati</taxon>
        <taxon>Thermodesulfobacteriota</taxon>
        <taxon>Desulfobulbia</taxon>
        <taxon>Desulfobulbales</taxon>
        <taxon>Desulfocapsaceae</taxon>
        <taxon>Desulfopila</taxon>
    </lineage>
</organism>
<feature type="transmembrane region" description="Helical" evidence="8">
    <location>
        <begin position="119"/>
        <end position="150"/>
    </location>
</feature>
<dbReference type="GO" id="GO:0016763">
    <property type="term" value="F:pentosyltransferase activity"/>
    <property type="evidence" value="ECO:0007669"/>
    <property type="project" value="TreeGrafter"/>
</dbReference>
<dbReference type="Proteomes" id="UP000184603">
    <property type="component" value="Unassembled WGS sequence"/>
</dbReference>
<evidence type="ECO:0000256" key="3">
    <source>
        <dbReference type="ARBA" id="ARBA00022676"/>
    </source>
</evidence>
<feature type="transmembrane region" description="Helical" evidence="8">
    <location>
        <begin position="259"/>
        <end position="280"/>
    </location>
</feature>
<dbReference type="STRING" id="1121416.SAMN02745220_00016"/>
<evidence type="ECO:0000259" key="9">
    <source>
        <dbReference type="Pfam" id="PF13231"/>
    </source>
</evidence>
<evidence type="ECO:0000256" key="6">
    <source>
        <dbReference type="ARBA" id="ARBA00022989"/>
    </source>
</evidence>
<accession>A0A1M7XVF5</accession>
<evidence type="ECO:0000256" key="2">
    <source>
        <dbReference type="ARBA" id="ARBA00022475"/>
    </source>
</evidence>
<feature type="transmembrane region" description="Helical" evidence="8">
    <location>
        <begin position="206"/>
        <end position="226"/>
    </location>
</feature>
<evidence type="ECO:0000256" key="1">
    <source>
        <dbReference type="ARBA" id="ARBA00004651"/>
    </source>
</evidence>
<dbReference type="EMBL" id="FRFE01000001">
    <property type="protein sequence ID" value="SHO42550.1"/>
    <property type="molecule type" value="Genomic_DNA"/>
</dbReference>